<dbReference type="AlphaFoldDB" id="A0A376BYM0"/>
<gene>
    <name evidence="1" type="ORF">NCTC11661_00422</name>
    <name evidence="2" type="ORF">NCTC12929_01198</name>
</gene>
<evidence type="ECO:0000313" key="3">
    <source>
        <dbReference type="Proteomes" id="UP000255515"/>
    </source>
</evidence>
<dbReference type="RefSeq" id="WP_002661559.1">
    <property type="nucleotide sequence ID" value="NZ_JAXFPJ010000002.1"/>
</dbReference>
<reference evidence="1 3" key="1">
    <citation type="submission" date="2018-06" db="EMBL/GenBank/DDBJ databases">
        <authorList>
            <consortium name="Pathogen Informatics"/>
            <person name="Doyle S."/>
        </authorList>
    </citation>
    <scope>NUCLEOTIDE SEQUENCE [LARGE SCALE GENOMIC DNA]</scope>
    <source>
        <strain evidence="1 3">NCTC11661</strain>
    </source>
</reference>
<evidence type="ECO:0000313" key="1">
    <source>
        <dbReference type="EMBL" id="SSZ46768.1"/>
    </source>
</evidence>
<dbReference type="Proteomes" id="UP000270205">
    <property type="component" value="Unassembled WGS sequence"/>
</dbReference>
<protein>
    <recommendedName>
        <fullName evidence="5">DUF4369 domain-containing protein</fullName>
    </recommendedName>
</protein>
<proteinExistence type="predicted"/>
<name>A0A376BYM0_9FLAO</name>
<sequence length="121" mass="13918">MKKTRIIGFMLFSFIVFLLSCERRDYLNNSRFHVEGLTNAPRTEVKVVIGSVVYSKGKTNELGYFRLGGPESDNSERFLIFERKIKSFSVNDARVKLSSDSSAIVLPYKVSYIKFNHILLQ</sequence>
<evidence type="ECO:0000313" key="4">
    <source>
        <dbReference type="Proteomes" id="UP000270205"/>
    </source>
</evidence>
<evidence type="ECO:0000313" key="2">
    <source>
        <dbReference type="EMBL" id="VDH03956.1"/>
    </source>
</evidence>
<dbReference type="EMBL" id="UYIV01000001">
    <property type="protein sequence ID" value="VDH03956.1"/>
    <property type="molecule type" value="Genomic_DNA"/>
</dbReference>
<dbReference type="PROSITE" id="PS51257">
    <property type="entry name" value="PROKAR_LIPOPROTEIN"/>
    <property type="match status" value="1"/>
</dbReference>
<organism evidence="1 3">
    <name type="scientific">Bergeyella zoohelcum</name>
    <dbReference type="NCBI Taxonomy" id="1015"/>
    <lineage>
        <taxon>Bacteria</taxon>
        <taxon>Pseudomonadati</taxon>
        <taxon>Bacteroidota</taxon>
        <taxon>Flavobacteriia</taxon>
        <taxon>Flavobacteriales</taxon>
        <taxon>Weeksellaceae</taxon>
        <taxon>Bergeyella</taxon>
    </lineage>
</organism>
<evidence type="ECO:0008006" key="5">
    <source>
        <dbReference type="Google" id="ProtNLM"/>
    </source>
</evidence>
<dbReference type="Proteomes" id="UP000255515">
    <property type="component" value="Unassembled WGS sequence"/>
</dbReference>
<accession>A0A376BYM0</accession>
<reference evidence="2 4" key="2">
    <citation type="submission" date="2018-11" db="EMBL/GenBank/DDBJ databases">
        <authorList>
            <consortium name="Pathogen Informatics"/>
        </authorList>
    </citation>
    <scope>NUCLEOTIDE SEQUENCE [LARGE SCALE GENOMIC DNA]</scope>
    <source>
        <strain evidence="2 4">NCTC12929</strain>
    </source>
</reference>
<dbReference type="EMBL" id="UFTJ01000001">
    <property type="protein sequence ID" value="SSZ46768.1"/>
    <property type="molecule type" value="Genomic_DNA"/>
</dbReference>